<protein>
    <recommendedName>
        <fullName evidence="2">Tail protein</fullName>
    </recommendedName>
</protein>
<dbReference type="EMBL" id="MT143347">
    <property type="protein sequence ID" value="QJA95825.1"/>
    <property type="molecule type" value="Genomic_DNA"/>
</dbReference>
<dbReference type="AlphaFoldDB" id="A0A6M3LTB5"/>
<reference evidence="1" key="1">
    <citation type="submission" date="2020-03" db="EMBL/GenBank/DDBJ databases">
        <title>The deep terrestrial virosphere.</title>
        <authorList>
            <person name="Holmfeldt K."/>
            <person name="Nilsson E."/>
            <person name="Simone D."/>
            <person name="Lopez-Fernandez M."/>
            <person name="Wu X."/>
            <person name="de Brujin I."/>
            <person name="Lundin D."/>
            <person name="Andersson A."/>
            <person name="Bertilsson S."/>
            <person name="Dopson M."/>
        </authorList>
    </citation>
    <scope>NUCLEOTIDE SEQUENCE</scope>
    <source>
        <strain evidence="1">MM415B05145</strain>
    </source>
</reference>
<accession>A0A6M3LTB5</accession>
<proteinExistence type="predicted"/>
<organism evidence="1">
    <name type="scientific">viral metagenome</name>
    <dbReference type="NCBI Taxonomy" id="1070528"/>
    <lineage>
        <taxon>unclassified sequences</taxon>
        <taxon>metagenomes</taxon>
        <taxon>organismal metagenomes</taxon>
    </lineage>
</organism>
<sequence>MARAAQATIMATHPEVVVAVVYDGATANGIHSNDVSFSGLGESGDRGKQSGVVRLDASKLARPPDGATIIVDGETATVTQTRLDPTGALLAIEYQVTKPITEG</sequence>
<gene>
    <name evidence="1" type="ORF">MM415B05145_0007</name>
</gene>
<name>A0A6M3LTB5_9ZZZZ</name>
<evidence type="ECO:0008006" key="2">
    <source>
        <dbReference type="Google" id="ProtNLM"/>
    </source>
</evidence>
<evidence type="ECO:0000313" key="1">
    <source>
        <dbReference type="EMBL" id="QJA95825.1"/>
    </source>
</evidence>